<sequence length="58" mass="6085">MRFPSLLAALAVMASSMVAARPIVCSDLKRDLILKGDLAPEACCSYGRCLGDVVIAMA</sequence>
<evidence type="ECO:0000313" key="3">
    <source>
        <dbReference type="Proteomes" id="UP001174997"/>
    </source>
</evidence>
<dbReference type="AlphaFoldDB" id="A0AA40D7J2"/>
<feature type="signal peptide" evidence="1">
    <location>
        <begin position="1"/>
        <end position="20"/>
    </location>
</feature>
<feature type="chain" id="PRO_5041332780" evidence="1">
    <location>
        <begin position="21"/>
        <end position="58"/>
    </location>
</feature>
<name>A0AA40D7J2_9PEZI</name>
<dbReference type="Proteomes" id="UP001174997">
    <property type="component" value="Unassembled WGS sequence"/>
</dbReference>
<keyword evidence="1" id="KW-0732">Signal</keyword>
<proteinExistence type="predicted"/>
<comment type="caution">
    <text evidence="2">The sequence shown here is derived from an EMBL/GenBank/DDBJ whole genome shotgun (WGS) entry which is preliminary data.</text>
</comment>
<organism evidence="2 3">
    <name type="scientific">Cercophora samala</name>
    <dbReference type="NCBI Taxonomy" id="330535"/>
    <lineage>
        <taxon>Eukaryota</taxon>
        <taxon>Fungi</taxon>
        <taxon>Dikarya</taxon>
        <taxon>Ascomycota</taxon>
        <taxon>Pezizomycotina</taxon>
        <taxon>Sordariomycetes</taxon>
        <taxon>Sordariomycetidae</taxon>
        <taxon>Sordariales</taxon>
        <taxon>Lasiosphaeriaceae</taxon>
        <taxon>Cercophora</taxon>
    </lineage>
</organism>
<gene>
    <name evidence="2" type="ORF">QBC41DRAFT_156263</name>
</gene>
<evidence type="ECO:0000313" key="2">
    <source>
        <dbReference type="EMBL" id="KAK0666159.1"/>
    </source>
</evidence>
<dbReference type="EMBL" id="JAULSY010000094">
    <property type="protein sequence ID" value="KAK0666159.1"/>
    <property type="molecule type" value="Genomic_DNA"/>
</dbReference>
<accession>A0AA40D7J2</accession>
<keyword evidence="3" id="KW-1185">Reference proteome</keyword>
<evidence type="ECO:0000256" key="1">
    <source>
        <dbReference type="SAM" id="SignalP"/>
    </source>
</evidence>
<protein>
    <submittedName>
        <fullName evidence="2">Uncharacterized protein</fullName>
    </submittedName>
</protein>
<reference evidence="2" key="1">
    <citation type="submission" date="2023-06" db="EMBL/GenBank/DDBJ databases">
        <title>Genome-scale phylogeny and comparative genomics of the fungal order Sordariales.</title>
        <authorList>
            <consortium name="Lawrence Berkeley National Laboratory"/>
            <person name="Hensen N."/>
            <person name="Bonometti L."/>
            <person name="Westerberg I."/>
            <person name="Brannstrom I.O."/>
            <person name="Guillou S."/>
            <person name="Cros-Aarteil S."/>
            <person name="Calhoun S."/>
            <person name="Haridas S."/>
            <person name="Kuo A."/>
            <person name="Mondo S."/>
            <person name="Pangilinan J."/>
            <person name="Riley R."/>
            <person name="Labutti K."/>
            <person name="Andreopoulos B."/>
            <person name="Lipzen A."/>
            <person name="Chen C."/>
            <person name="Yanf M."/>
            <person name="Daum C."/>
            <person name="Ng V."/>
            <person name="Clum A."/>
            <person name="Steindorff A."/>
            <person name="Ohm R."/>
            <person name="Martin F."/>
            <person name="Silar P."/>
            <person name="Natvig D."/>
            <person name="Lalanne C."/>
            <person name="Gautier V."/>
            <person name="Ament-Velasquez S.L."/>
            <person name="Kruys A."/>
            <person name="Hutchinson M.I."/>
            <person name="Powell A.J."/>
            <person name="Barry K."/>
            <person name="Miller A.N."/>
            <person name="Grigoriev I.V."/>
            <person name="Debuchy R."/>
            <person name="Gladieux P."/>
            <person name="Thoren M.H."/>
            <person name="Johannesson H."/>
        </authorList>
    </citation>
    <scope>NUCLEOTIDE SEQUENCE</scope>
    <source>
        <strain evidence="2">CBS 307.81</strain>
    </source>
</reference>